<evidence type="ECO:0000256" key="1">
    <source>
        <dbReference type="SAM" id="MobiDB-lite"/>
    </source>
</evidence>
<accession>W7TWA7</accession>
<proteinExistence type="predicted"/>
<dbReference type="EMBL" id="AZIL01000385">
    <property type="protein sequence ID" value="EWM27818.1"/>
    <property type="molecule type" value="Genomic_DNA"/>
</dbReference>
<protein>
    <submittedName>
        <fullName evidence="2">Uncharacterized protein</fullName>
    </submittedName>
</protein>
<feature type="region of interest" description="Disordered" evidence="1">
    <location>
        <begin position="33"/>
        <end position="52"/>
    </location>
</feature>
<dbReference type="Proteomes" id="UP000019335">
    <property type="component" value="Chromosome 6"/>
</dbReference>
<evidence type="ECO:0000313" key="2">
    <source>
        <dbReference type="EMBL" id="EWM27818.1"/>
    </source>
</evidence>
<keyword evidence="3" id="KW-1185">Reference proteome</keyword>
<feature type="compositionally biased region" description="Pro residues" evidence="1">
    <location>
        <begin position="76"/>
        <end position="88"/>
    </location>
</feature>
<sequence>MLPSPAAPSPSALQTLLVLMIKHVWELYQQDMKEGGKEGGAEGTSEGGKEGGSAFLSLIDLLELLGGTLGDLPTGGPSPPSRPQLPGY</sequence>
<gene>
    <name evidence="2" type="ORF">Naga_101639g1</name>
</gene>
<feature type="region of interest" description="Disordered" evidence="1">
    <location>
        <begin position="69"/>
        <end position="88"/>
    </location>
</feature>
<comment type="caution">
    <text evidence="2">The sequence shown here is derived from an EMBL/GenBank/DDBJ whole genome shotgun (WGS) entry which is preliminary data.</text>
</comment>
<organism evidence="2 3">
    <name type="scientific">Nannochloropsis gaditana</name>
    <dbReference type="NCBI Taxonomy" id="72520"/>
    <lineage>
        <taxon>Eukaryota</taxon>
        <taxon>Sar</taxon>
        <taxon>Stramenopiles</taxon>
        <taxon>Ochrophyta</taxon>
        <taxon>Eustigmatophyceae</taxon>
        <taxon>Eustigmatales</taxon>
        <taxon>Monodopsidaceae</taxon>
        <taxon>Nannochloropsis</taxon>
    </lineage>
</organism>
<dbReference type="AlphaFoldDB" id="W7TWA7"/>
<evidence type="ECO:0000313" key="3">
    <source>
        <dbReference type="Proteomes" id="UP000019335"/>
    </source>
</evidence>
<name>W7TWA7_9STRA</name>
<reference evidence="2 3" key="1">
    <citation type="journal article" date="2014" name="Mol. Plant">
        <title>Chromosome Scale Genome Assembly and Transcriptome Profiling of Nannochloropsis gaditana in Nitrogen Depletion.</title>
        <authorList>
            <person name="Corteggiani Carpinelli E."/>
            <person name="Telatin A."/>
            <person name="Vitulo N."/>
            <person name="Forcato C."/>
            <person name="D'Angelo M."/>
            <person name="Schiavon R."/>
            <person name="Vezzi A."/>
            <person name="Giacometti G.M."/>
            <person name="Morosinotto T."/>
            <person name="Valle G."/>
        </authorList>
    </citation>
    <scope>NUCLEOTIDE SEQUENCE [LARGE SCALE GENOMIC DNA]</scope>
    <source>
        <strain evidence="2 3">B-31</strain>
    </source>
</reference>